<gene>
    <name evidence="2" type="ORF">SAMN05421848_0112</name>
</gene>
<sequence length="350" mass="40550">MLRLRHEEMLKNREVKMSLTAFFIGIFACSLVSFAMGCQSYLLAKKLRKKTNKASSIVFNFFKKTAFKPSNIITKERAFGLIIVSAFAFAIVTSAFYVISNNFTFGEMLNPLTDIEKWSTFGTLLSGLFTLVTAFSVIGTLLYLKKQDKAFKQNLAAQEKINKQQARTLNFEFFMHHKKMFFEMLENFENSRNKTFVLKDKEKLYKMAFPKNTFDHIETDIDLQNTELKEKPNLGYLIEKRKKWIPESELEPIEFDVNYYIRLHSLLGCEPKSTLKTGDVIFHGRNTGINAYDLSKSEHLFSSIINQILSFGRCETTSIITKLFNINSARVSIIQLHENTKRDVIYTQRT</sequence>
<organism evidence="2 3">
    <name type="scientific">Kushneria avicenniae</name>
    <dbReference type="NCBI Taxonomy" id="402385"/>
    <lineage>
        <taxon>Bacteria</taxon>
        <taxon>Pseudomonadati</taxon>
        <taxon>Pseudomonadota</taxon>
        <taxon>Gammaproteobacteria</taxon>
        <taxon>Oceanospirillales</taxon>
        <taxon>Halomonadaceae</taxon>
        <taxon>Kushneria</taxon>
    </lineage>
</organism>
<evidence type="ECO:0000256" key="1">
    <source>
        <dbReference type="SAM" id="Phobius"/>
    </source>
</evidence>
<keyword evidence="1" id="KW-0472">Membrane</keyword>
<keyword evidence="1" id="KW-0812">Transmembrane</keyword>
<dbReference type="Proteomes" id="UP000199046">
    <property type="component" value="Unassembled WGS sequence"/>
</dbReference>
<proteinExistence type="predicted"/>
<feature type="transmembrane region" description="Helical" evidence="1">
    <location>
        <begin position="119"/>
        <end position="144"/>
    </location>
</feature>
<name>A0A1I1FMG9_9GAMM</name>
<dbReference type="PROSITE" id="PS51257">
    <property type="entry name" value="PROKAR_LIPOPROTEIN"/>
    <property type="match status" value="1"/>
</dbReference>
<keyword evidence="1" id="KW-1133">Transmembrane helix</keyword>
<dbReference type="AlphaFoldDB" id="A0A1I1FMG9"/>
<feature type="transmembrane region" description="Helical" evidence="1">
    <location>
        <begin position="20"/>
        <end position="44"/>
    </location>
</feature>
<accession>A0A1I1FMG9</accession>
<feature type="transmembrane region" description="Helical" evidence="1">
    <location>
        <begin position="78"/>
        <end position="99"/>
    </location>
</feature>
<dbReference type="EMBL" id="FOLY01000001">
    <property type="protein sequence ID" value="SFB98220.1"/>
    <property type="molecule type" value="Genomic_DNA"/>
</dbReference>
<evidence type="ECO:0000313" key="3">
    <source>
        <dbReference type="Proteomes" id="UP000199046"/>
    </source>
</evidence>
<protein>
    <submittedName>
        <fullName evidence="2">Uncharacterized protein</fullName>
    </submittedName>
</protein>
<evidence type="ECO:0000313" key="2">
    <source>
        <dbReference type="EMBL" id="SFB98220.1"/>
    </source>
</evidence>
<reference evidence="3" key="1">
    <citation type="submission" date="2016-10" db="EMBL/GenBank/DDBJ databases">
        <authorList>
            <person name="Varghese N."/>
            <person name="Submissions S."/>
        </authorList>
    </citation>
    <scope>NUCLEOTIDE SEQUENCE [LARGE SCALE GENOMIC DNA]</scope>
    <source>
        <strain evidence="3">DSM 23439</strain>
    </source>
</reference>
<keyword evidence="3" id="KW-1185">Reference proteome</keyword>